<proteinExistence type="predicted"/>
<evidence type="ECO:0000313" key="1">
    <source>
        <dbReference type="EMBL" id="KAG9224180.1"/>
    </source>
</evidence>
<gene>
    <name evidence="1" type="ORF">CCMSSC00406_0006848</name>
</gene>
<accession>A0ACB7J1U8</accession>
<dbReference type="EMBL" id="WQMT02000004">
    <property type="protein sequence ID" value="KAG9224180.1"/>
    <property type="molecule type" value="Genomic_DNA"/>
</dbReference>
<comment type="caution">
    <text evidence="1">The sequence shown here is derived from an EMBL/GenBank/DDBJ whole genome shotgun (WGS) entry which is preliminary data.</text>
</comment>
<organism evidence="1 2">
    <name type="scientific">Pleurotus cornucopiae</name>
    <name type="common">Cornucopia mushroom</name>
    <dbReference type="NCBI Taxonomy" id="5321"/>
    <lineage>
        <taxon>Eukaryota</taxon>
        <taxon>Fungi</taxon>
        <taxon>Dikarya</taxon>
        <taxon>Basidiomycota</taxon>
        <taxon>Agaricomycotina</taxon>
        <taxon>Agaricomycetes</taxon>
        <taxon>Agaricomycetidae</taxon>
        <taxon>Agaricales</taxon>
        <taxon>Pleurotineae</taxon>
        <taxon>Pleurotaceae</taxon>
        <taxon>Pleurotus</taxon>
    </lineage>
</organism>
<evidence type="ECO:0000313" key="2">
    <source>
        <dbReference type="Proteomes" id="UP000824881"/>
    </source>
</evidence>
<sequence>MSLSSPSTSSGSIYQRGVRRPPPPSGPRLRGRQSSALATPITLFDSSNSSSGLSYNGSDAGSPPGTPVPFSPPPSYQQHSQPPSSPAVSTHSNSSSFRAAAVANTPATSTLATREREEEEEGSEMETNLMRPRVGSYIATPSTTSTSSHVFPSTLYTSSPTSSPSPPPQSTSTSPMSASSINDHGANGNGKGLPTSLSAIEERDSEYPRMKLGDIGEEDSDGVGVQVQERRGGARVRPSSALQSPLSPISPLSPPPLVDSDDDDLTDHRPSLSPSPSPPPPHPPTPPPLHSYPHSPQSTPSRSTTAPTPTTATTPVPKPSIQHLSPPPPINYDSVPLKWKSLPLEAAMWTFTSKELQRIVSRAIRTSARESFIRLLSLNILDNELPNELQRLDHAKLTAQARYRFCVHRRTMLLQAVNACSMQPHSSSNTGGSGGHIAQLAAQLSETTAECDQLLEQMMRIVDQQAQCVKLQDVHWASALAVALRKLNTSYGKRTAELKAAKERISQLEAELEEAWKEAETIARELDDQEDELEEEEGEVTADITGEVHQQAGEEDLTEDLTGSVDRGGEGSDTGELTGDDEDQEEAHVIVAEHLTILKSPPAVLHDLPSLVDLKASANANSSSNPVSPVSTSYVHVFSSPPNTPTPYAQDGQPNTPRPTQHTRYPSAIASEMSYQIANSMDSRVLAASPPPLPTATTATVAQADPPIPPAKDDDAATIHSVHSTRSLRSTKSAKSTKSTKSTKSVRPPGTSRVSQVFAARRRSIRASLGSLRIPKLRHGSRHASSMSAGGIADVGVGDGDGGSEGKSNRPPVPELPSAYIRKPSVSITTMASNHSKSPSTTLPPSSSSSSVVSPTSVRRVFSFGRHGKAQHPNLLLQSHSQSQPPQATLPEAGASHPGVPASLRSRKPRMSVDDIQIVPRSPRYDVTPSRPSAVDDIGIDARSGVHMRRRMSGVGGIGGVSGLMKRLEWVMGGEAEGAEEARAESAPGGGGDEKGKEEVKQESNHHPLSATSKALHSLKTSPERLFHRVNGSSSSSTSASSTTTTSTPSPGGILHSARKRYTMSFPLFTGSNTAASSATIPDSTPPSASTSRLGLGPKMRPASSAQYSN</sequence>
<dbReference type="Proteomes" id="UP000824881">
    <property type="component" value="Unassembled WGS sequence"/>
</dbReference>
<keyword evidence="2" id="KW-1185">Reference proteome</keyword>
<reference evidence="1 2" key="1">
    <citation type="journal article" date="2021" name="Appl. Environ. Microbiol.">
        <title>Genetic linkage and physical mapping for an oyster mushroom Pleurotus cornucopiae and QTL analysis for the trait cap color.</title>
        <authorList>
            <person name="Zhang Y."/>
            <person name="Gao W."/>
            <person name="Sonnenberg A."/>
            <person name="Chen Q."/>
            <person name="Zhang J."/>
            <person name="Huang C."/>
        </authorList>
    </citation>
    <scope>NUCLEOTIDE SEQUENCE [LARGE SCALE GENOMIC DNA]</scope>
    <source>
        <strain evidence="1">CCMSSC00406</strain>
    </source>
</reference>
<protein>
    <submittedName>
        <fullName evidence="1">Uncharacterized protein</fullName>
    </submittedName>
</protein>
<name>A0ACB7J1U8_PLECO</name>